<gene>
    <name evidence="1" type="ORF">LEA_03567</name>
</gene>
<dbReference type="Gene3D" id="1.50.10.10">
    <property type="match status" value="1"/>
</dbReference>
<dbReference type="GO" id="GO:0005975">
    <property type="term" value="P:carbohydrate metabolic process"/>
    <property type="evidence" value="ECO:0007669"/>
    <property type="project" value="InterPro"/>
</dbReference>
<evidence type="ECO:0000313" key="1">
    <source>
        <dbReference type="EMBL" id="EKC78367.1"/>
    </source>
</evidence>
<sequence>MQYDTTKDEKLVPKIESTIDFLMQSIEYSDSDHAYLVERKSDEIKLGGNAIAIVTLSTYAAVFDSDRYDKLIAALANSVLDMQEEDGSYYHVLSFPDFQRKERDRIVYYDGEATFALARAYSITKDSRYLEAAEKALDYFIKNDYTRFLRPLDSVCGKRGHNPRPEGTLSEFRT</sequence>
<dbReference type="AlphaFoldDB" id="K1TZ61"/>
<comment type="caution">
    <text evidence="1">The sequence shown here is derived from an EMBL/GenBank/DDBJ whole genome shotgun (WGS) entry which is preliminary data.</text>
</comment>
<proteinExistence type="predicted"/>
<dbReference type="EMBL" id="AJWY01002364">
    <property type="protein sequence ID" value="EKC78367.1"/>
    <property type="molecule type" value="Genomic_DNA"/>
</dbReference>
<name>K1TZ61_9ZZZZ</name>
<dbReference type="InterPro" id="IPR012341">
    <property type="entry name" value="6hp_glycosidase-like_sf"/>
</dbReference>
<reference evidence="1" key="1">
    <citation type="journal article" date="2013" name="Environ. Microbiol.">
        <title>Microbiota from the distal guts of lean and obese adolescents exhibit partial functional redundancy besides clear differences in community structure.</title>
        <authorList>
            <person name="Ferrer M."/>
            <person name="Ruiz A."/>
            <person name="Lanza F."/>
            <person name="Haange S.B."/>
            <person name="Oberbach A."/>
            <person name="Till H."/>
            <person name="Bargiela R."/>
            <person name="Campoy C."/>
            <person name="Segura M.T."/>
            <person name="Richter M."/>
            <person name="von Bergen M."/>
            <person name="Seifert J."/>
            <person name="Suarez A."/>
        </authorList>
    </citation>
    <scope>NUCLEOTIDE SEQUENCE</scope>
</reference>
<organism evidence="1">
    <name type="scientific">human gut metagenome</name>
    <dbReference type="NCBI Taxonomy" id="408170"/>
    <lineage>
        <taxon>unclassified sequences</taxon>
        <taxon>metagenomes</taxon>
        <taxon>organismal metagenomes</taxon>
    </lineage>
</organism>
<feature type="non-terminal residue" evidence="1">
    <location>
        <position position="174"/>
    </location>
</feature>
<dbReference type="InterPro" id="IPR008928">
    <property type="entry name" value="6-hairpin_glycosidase_sf"/>
</dbReference>
<protein>
    <submittedName>
        <fullName evidence="1">Uncharacterized protein</fullName>
    </submittedName>
</protein>
<accession>K1TZ61</accession>
<dbReference type="SUPFAM" id="SSF48208">
    <property type="entry name" value="Six-hairpin glycosidases"/>
    <property type="match status" value="1"/>
</dbReference>